<dbReference type="PANTHER" id="PTHR33604">
    <property type="entry name" value="OSJNBA0004B13.7 PROTEIN"/>
    <property type="match status" value="1"/>
</dbReference>
<evidence type="ECO:0000313" key="2">
    <source>
        <dbReference type="Proteomes" id="UP000604825"/>
    </source>
</evidence>
<proteinExistence type="predicted"/>
<dbReference type="Gene3D" id="3.90.550.10">
    <property type="entry name" value="Spore Coat Polysaccharide Biosynthesis Protein SpsA, Chain A"/>
    <property type="match status" value="1"/>
</dbReference>
<keyword evidence="2" id="KW-1185">Reference proteome</keyword>
<comment type="caution">
    <text evidence="1">The sequence shown here is derived from an EMBL/GenBank/DDBJ whole genome shotgun (WGS) entry which is preliminary data.</text>
</comment>
<sequence length="542" mass="62354">MASPRRRSFPLRFLIFIPVPLFLVLLLFHRSSHPTAPLLHSAGSGSGPSPDPRRFALLIKLLAYDRPDAFRRCLHSLAAADYDGDRVALHVLLDHRPPNSSLSPLAASHEILDFVDAFPWPHGEKSVHYRAANAGLQAQWIEAWWPGSDDEFAFVVEDDLQVSPLYYKFLKRVVMRYYYDRENYSPYVFGASLQRPRFVAGKHGNKIQLDSETRLFLYQMVGTWGQLLFPKPWKEFRLWYDGHKAKGLKPILQGMKTTGWYKKMGERIWTPWFIKFVHSRGYFNIYTNFLKERALSVSHRDAGVNYGKSVGPDSTLLDGKNLDFNLWELQPLKKLKWYDFCFNEALPGRIVRKNSELGSVLKSVQLKSTVVLVTLYSIEERFARNLICHLDKAGMKNSIFLGDNSEFLDDLAHRGYPIIDDEGLMFIRSSLDLKNKWNELTMSRVKAMCTSTEFSVSIKQKSFVHMLTEVLASSAGVRLGKLDEAIRVIELGLAPQTDQYQKTKVMCFSGLTLAMPPQITILEFCFYHEFCAEHSYSFEEQF</sequence>
<accession>A0A811P462</accession>
<name>A0A811P462_9POAL</name>
<protein>
    <submittedName>
        <fullName evidence="1">Uncharacterized protein</fullName>
    </submittedName>
</protein>
<dbReference type="InterPro" id="IPR029044">
    <property type="entry name" value="Nucleotide-diphossugar_trans"/>
</dbReference>
<gene>
    <name evidence="1" type="ORF">NCGR_LOCUS21730</name>
</gene>
<reference evidence="1" key="1">
    <citation type="submission" date="2020-10" db="EMBL/GenBank/DDBJ databases">
        <authorList>
            <person name="Han B."/>
            <person name="Lu T."/>
            <person name="Zhao Q."/>
            <person name="Huang X."/>
            <person name="Zhao Y."/>
        </authorList>
    </citation>
    <scope>NUCLEOTIDE SEQUENCE</scope>
</reference>
<dbReference type="PANTHER" id="PTHR33604:SF3">
    <property type="entry name" value="OSJNBA0004B13.7 PROTEIN"/>
    <property type="match status" value="1"/>
</dbReference>
<dbReference type="Proteomes" id="UP000604825">
    <property type="component" value="Unassembled WGS sequence"/>
</dbReference>
<organism evidence="1 2">
    <name type="scientific">Miscanthus lutarioriparius</name>
    <dbReference type="NCBI Taxonomy" id="422564"/>
    <lineage>
        <taxon>Eukaryota</taxon>
        <taxon>Viridiplantae</taxon>
        <taxon>Streptophyta</taxon>
        <taxon>Embryophyta</taxon>
        <taxon>Tracheophyta</taxon>
        <taxon>Spermatophyta</taxon>
        <taxon>Magnoliopsida</taxon>
        <taxon>Liliopsida</taxon>
        <taxon>Poales</taxon>
        <taxon>Poaceae</taxon>
        <taxon>PACMAD clade</taxon>
        <taxon>Panicoideae</taxon>
        <taxon>Andropogonodae</taxon>
        <taxon>Andropogoneae</taxon>
        <taxon>Saccharinae</taxon>
        <taxon>Miscanthus</taxon>
    </lineage>
</organism>
<dbReference type="OrthoDB" id="2020070at2759"/>
<evidence type="ECO:0000313" key="1">
    <source>
        <dbReference type="EMBL" id="CAD6231850.1"/>
    </source>
</evidence>
<dbReference type="SUPFAM" id="SSF53448">
    <property type="entry name" value="Nucleotide-diphospho-sugar transferases"/>
    <property type="match status" value="1"/>
</dbReference>
<dbReference type="AlphaFoldDB" id="A0A811P462"/>
<dbReference type="EMBL" id="CAJGYO010000005">
    <property type="protein sequence ID" value="CAD6231850.1"/>
    <property type="molecule type" value="Genomic_DNA"/>
</dbReference>